<gene>
    <name evidence="2" type="ORF">HHK36_000854</name>
</gene>
<feature type="compositionally biased region" description="Polar residues" evidence="1">
    <location>
        <begin position="51"/>
        <end position="64"/>
    </location>
</feature>
<reference evidence="2 3" key="1">
    <citation type="submission" date="2020-04" db="EMBL/GenBank/DDBJ databases">
        <title>Plant Genome Project.</title>
        <authorList>
            <person name="Zhang R.-G."/>
        </authorList>
    </citation>
    <scope>NUCLEOTIDE SEQUENCE [LARGE SCALE GENOMIC DNA]</scope>
    <source>
        <strain evidence="2">YNK0</strain>
        <tissue evidence="2">Leaf</tissue>
    </source>
</reference>
<feature type="compositionally biased region" description="Basic and acidic residues" evidence="1">
    <location>
        <begin position="151"/>
        <end position="166"/>
    </location>
</feature>
<proteinExistence type="predicted"/>
<feature type="region of interest" description="Disordered" evidence="1">
    <location>
        <begin position="205"/>
        <end position="248"/>
    </location>
</feature>
<accession>A0A835A2J7</accession>
<dbReference type="Proteomes" id="UP000655225">
    <property type="component" value="Unassembled WGS sequence"/>
</dbReference>
<feature type="region of interest" description="Disordered" evidence="1">
    <location>
        <begin position="116"/>
        <end position="170"/>
    </location>
</feature>
<sequence>MDFQSLSRKELQTLCKKNKIPANMTNVAMADSLKGLESVEGLEELTVSENAQSLMESPQKTDSCSPVLPPTCRRTSARRRPVKDPVVAFENEHASSLPPSRVLRGTRRSAIKDLSTANPAEVNGTEIAGTPMTRNYRKPAPGTSVRRKTATHVDKKEEGEEKDLKQMENPVLVYSTRRSLRLSKNKASESIQKNEGRTEVIKIAAMSEEEAEDLEGKSKEEGSERSDRPDVSPENKTDVQEVQEEKGTDDAILVVAEIQSAYSGDFHVADDGVCELFKSEDLGPEDVAVQVSGDIMDLDHDQDMKIEDQNLENKEESDLDPAEDDDKKNFSHELIAIQDLEMRLTTEEEFNGGKVLVHEIQSKVHESSLPPEICDLGPMKESIQVYPPSLENQKCNPEDPGCGVENVGEKLPENPELLECEKSKQDSDQLVPNAKNATDPFPSEVVVVDIELENENCAAFVEDDHDSVSEYNPEAAYLDVAATILPGQELPITLDTDHENCAAFVEDDHDSVSEYNPEAAFLDVAATILPGQELPITLDTDHVLNQKSQEQTPRKSNKKATPVPKMIHILDYNKENIDNGGRNLVVNTEMRNNKPLTEKENNKNNTRAADSKLINTSLRQLRKIFKEQLQISDKVRKKLILLRILLSTGDDPNSLADADGELFVGG</sequence>
<evidence type="ECO:0000313" key="3">
    <source>
        <dbReference type="Proteomes" id="UP000655225"/>
    </source>
</evidence>
<evidence type="ECO:0000256" key="1">
    <source>
        <dbReference type="SAM" id="MobiDB-lite"/>
    </source>
</evidence>
<name>A0A835A2J7_TETSI</name>
<dbReference type="EMBL" id="JABCRI010000001">
    <property type="protein sequence ID" value="KAF8412882.1"/>
    <property type="molecule type" value="Genomic_DNA"/>
</dbReference>
<dbReference type="PANTHER" id="PTHR33621">
    <property type="entry name" value="ASPARTIC/GLUTAMIC ACID-RICH PROTEIN"/>
    <property type="match status" value="1"/>
</dbReference>
<keyword evidence="3" id="KW-1185">Reference proteome</keyword>
<comment type="caution">
    <text evidence="2">The sequence shown here is derived from an EMBL/GenBank/DDBJ whole genome shotgun (WGS) entry which is preliminary data.</text>
</comment>
<feature type="compositionally biased region" description="Basic and acidic residues" evidence="1">
    <location>
        <begin position="214"/>
        <end position="248"/>
    </location>
</feature>
<feature type="region of interest" description="Disordered" evidence="1">
    <location>
        <begin position="51"/>
        <end position="80"/>
    </location>
</feature>
<dbReference type="OrthoDB" id="1916794at2759"/>
<dbReference type="AlphaFoldDB" id="A0A835A2J7"/>
<evidence type="ECO:0000313" key="2">
    <source>
        <dbReference type="EMBL" id="KAF8412882.1"/>
    </source>
</evidence>
<protein>
    <submittedName>
        <fullName evidence="2">Uncharacterized protein</fullName>
    </submittedName>
</protein>
<dbReference type="PANTHER" id="PTHR33621:SF2">
    <property type="entry name" value="RIBOSOMAL L1 DOMAIN-CONTAINING PROTEIN"/>
    <property type="match status" value="1"/>
</dbReference>
<organism evidence="2 3">
    <name type="scientific">Tetracentron sinense</name>
    <name type="common">Spur-leaf</name>
    <dbReference type="NCBI Taxonomy" id="13715"/>
    <lineage>
        <taxon>Eukaryota</taxon>
        <taxon>Viridiplantae</taxon>
        <taxon>Streptophyta</taxon>
        <taxon>Embryophyta</taxon>
        <taxon>Tracheophyta</taxon>
        <taxon>Spermatophyta</taxon>
        <taxon>Magnoliopsida</taxon>
        <taxon>Trochodendrales</taxon>
        <taxon>Trochodendraceae</taxon>
        <taxon>Tetracentron</taxon>
    </lineage>
</organism>